<organism>
    <name type="scientific">Branchiostoma floridae</name>
    <name type="common">Florida lancelet</name>
    <name type="synonym">Amphioxus</name>
    <dbReference type="NCBI Taxonomy" id="7739"/>
    <lineage>
        <taxon>Eukaryota</taxon>
        <taxon>Metazoa</taxon>
        <taxon>Chordata</taxon>
        <taxon>Cephalochordata</taxon>
        <taxon>Leptocardii</taxon>
        <taxon>Amphioxiformes</taxon>
        <taxon>Branchiostomatidae</taxon>
        <taxon>Branchiostoma</taxon>
    </lineage>
</organism>
<proteinExistence type="predicted"/>
<protein>
    <submittedName>
        <fullName evidence="2">Uncharacterized protein</fullName>
    </submittedName>
</protein>
<sequence>MGAAKTDVLREQNVTVPADGEQGKDQKVKEWNPQPRGHERRAFRKRLPGNWQFVLGAVGPAARRGEDSPGVRGRLVPPQLFITARHVDIIGDHVDASGTAGPLIPLFLRAPDRRAVICCHILSQEVTTDVSARYSIGDVRDNSAPLLSGLPPT</sequence>
<name>C3Z1S0_BRAFL</name>
<dbReference type="EMBL" id="GG666573">
    <property type="protein sequence ID" value="EEN53437.1"/>
    <property type="molecule type" value="Genomic_DNA"/>
</dbReference>
<dbReference type="InParanoid" id="C3Z1S0"/>
<reference evidence="2" key="1">
    <citation type="journal article" date="2008" name="Nature">
        <title>The amphioxus genome and the evolution of the chordate karyotype.</title>
        <authorList>
            <consortium name="US DOE Joint Genome Institute (JGI-PGF)"/>
            <person name="Putnam N.H."/>
            <person name="Butts T."/>
            <person name="Ferrier D.E.K."/>
            <person name="Furlong R.F."/>
            <person name="Hellsten U."/>
            <person name="Kawashima T."/>
            <person name="Robinson-Rechavi M."/>
            <person name="Shoguchi E."/>
            <person name="Terry A."/>
            <person name="Yu J.-K."/>
            <person name="Benito-Gutierrez E.L."/>
            <person name="Dubchak I."/>
            <person name="Garcia-Fernandez J."/>
            <person name="Gibson-Brown J.J."/>
            <person name="Grigoriev I.V."/>
            <person name="Horton A.C."/>
            <person name="de Jong P.J."/>
            <person name="Jurka J."/>
            <person name="Kapitonov V.V."/>
            <person name="Kohara Y."/>
            <person name="Kuroki Y."/>
            <person name="Lindquist E."/>
            <person name="Lucas S."/>
            <person name="Osoegawa K."/>
            <person name="Pennacchio L.A."/>
            <person name="Salamov A.A."/>
            <person name="Satou Y."/>
            <person name="Sauka-Spengler T."/>
            <person name="Schmutz J."/>
            <person name="Shin-I T."/>
            <person name="Toyoda A."/>
            <person name="Bronner-Fraser M."/>
            <person name="Fujiyama A."/>
            <person name="Holland L.Z."/>
            <person name="Holland P.W.H."/>
            <person name="Satoh N."/>
            <person name="Rokhsar D.S."/>
        </authorList>
    </citation>
    <scope>NUCLEOTIDE SEQUENCE [LARGE SCALE GENOMIC DNA]</scope>
    <source>
        <strain evidence="2">S238N-H82</strain>
        <tissue evidence="2">Testes</tissue>
    </source>
</reference>
<dbReference type="AlphaFoldDB" id="C3Z1S0"/>
<feature type="compositionally biased region" description="Basic and acidic residues" evidence="1">
    <location>
        <begin position="21"/>
        <end position="30"/>
    </location>
</feature>
<evidence type="ECO:0000256" key="1">
    <source>
        <dbReference type="SAM" id="MobiDB-lite"/>
    </source>
</evidence>
<evidence type="ECO:0000313" key="2">
    <source>
        <dbReference type="EMBL" id="EEN53437.1"/>
    </source>
</evidence>
<accession>C3Z1S0</accession>
<feature type="region of interest" description="Disordered" evidence="1">
    <location>
        <begin position="1"/>
        <end position="38"/>
    </location>
</feature>
<gene>
    <name evidence="2" type="ORF">BRAFLDRAFT_80578</name>
</gene>